<evidence type="ECO:0000256" key="9">
    <source>
        <dbReference type="ARBA" id="ARBA00033333"/>
    </source>
</evidence>
<feature type="domain" description="S1 motif" evidence="10">
    <location>
        <begin position="15"/>
        <end position="85"/>
    </location>
</feature>
<dbReference type="NCBIfam" id="NF003062">
    <property type="entry name" value="PRK03987.1-1"/>
    <property type="match status" value="1"/>
</dbReference>
<dbReference type="AlphaFoldDB" id="A0A520KHZ8"/>
<dbReference type="Pfam" id="PF00575">
    <property type="entry name" value="S1"/>
    <property type="match status" value="1"/>
</dbReference>
<dbReference type="Gene3D" id="2.40.50.140">
    <property type="entry name" value="Nucleic acid-binding proteins"/>
    <property type="match status" value="1"/>
</dbReference>
<evidence type="ECO:0000313" key="14">
    <source>
        <dbReference type="Proteomes" id="UP000317265"/>
    </source>
</evidence>
<dbReference type="InterPro" id="IPR044126">
    <property type="entry name" value="S1_IF2_alpha"/>
</dbReference>
<name>A0A520KHZ8_9CREN</name>
<evidence type="ECO:0000256" key="7">
    <source>
        <dbReference type="ARBA" id="ARBA00022917"/>
    </source>
</evidence>
<dbReference type="GO" id="GO:0003743">
    <property type="term" value="F:translation initiation factor activity"/>
    <property type="evidence" value="ECO:0007669"/>
    <property type="project" value="UniProtKB-KW"/>
</dbReference>
<dbReference type="PANTHER" id="PTHR10602">
    <property type="entry name" value="EUKARYOTIC TRANSLATION INITIATION FACTOR 2 SUBUNIT 1"/>
    <property type="match status" value="1"/>
</dbReference>
<comment type="similarity">
    <text evidence="2">Belongs to the eIF-2-alpha family.</text>
</comment>
<dbReference type="SUPFAM" id="SSF50249">
    <property type="entry name" value="Nucleic acid-binding proteins"/>
    <property type="match status" value="1"/>
</dbReference>
<dbReference type="GO" id="GO:0003723">
    <property type="term" value="F:RNA binding"/>
    <property type="evidence" value="ECO:0007669"/>
    <property type="project" value="UniProtKB-KW"/>
</dbReference>
<evidence type="ECO:0000313" key="12">
    <source>
        <dbReference type="EMBL" id="TDA37701.1"/>
    </source>
</evidence>
<sequence length="262" mass="29915">MKYLPFKKREFPELGELVVATPVKIYDHGAYVKLDEFDKIGYIPIGEVASVWVRNIRDFIKEGQKVVLKVIRVDEKKGHIDLSLKKVTDRERKEKLIQWKRFKKSEKILEEIANKLKIPLSEAINKIAIPLEDQYGEIYAVLEATVINGPKFLTDMGIKKEWADVIYEIAKHHIEIPLVEVSGVLTLTSTKPKGIEDIKEALLSGEINNKDAKVEITYLGAPKYRIKVTARDYKTAENVLKESIDRIITKITQLGGTGNFVR</sequence>
<organism evidence="11 13">
    <name type="scientific">Thermoproteota archaeon</name>
    <dbReference type="NCBI Taxonomy" id="2056631"/>
    <lineage>
        <taxon>Archaea</taxon>
        <taxon>Thermoproteota</taxon>
    </lineage>
</organism>
<dbReference type="Pfam" id="PF07541">
    <property type="entry name" value="EIF_2_alpha"/>
    <property type="match status" value="1"/>
</dbReference>
<dbReference type="EMBL" id="RXIH01000007">
    <property type="protein sequence ID" value="RZN57392.1"/>
    <property type="molecule type" value="Genomic_DNA"/>
</dbReference>
<protein>
    <recommendedName>
        <fullName evidence="4">Translation initiation factor 2 subunit alpha</fullName>
    </recommendedName>
    <alternativeName>
        <fullName evidence="8">aIF2-alpha</fullName>
    </alternativeName>
    <alternativeName>
        <fullName evidence="9">eIF-2-alpha</fullName>
    </alternativeName>
</protein>
<keyword evidence="5 11" id="KW-0396">Initiation factor</keyword>
<reference evidence="12 14" key="1">
    <citation type="journal article" date="2019" name="Nat. Microbiol.">
        <title>Expanding anaerobic alkane metabolism in the domain of Archaea.</title>
        <authorList>
            <person name="Wang Y."/>
            <person name="Wegener G."/>
            <person name="Hou J."/>
            <person name="Wang F."/>
            <person name="Xiao X."/>
        </authorList>
    </citation>
    <scope>NUCLEOTIDE SEQUENCE [LARGE SCALE GENOMIC DNA]</scope>
    <source>
        <strain evidence="12">WYZ-LMO11</strain>
    </source>
</reference>
<evidence type="ECO:0000256" key="2">
    <source>
        <dbReference type="ARBA" id="ARBA00007223"/>
    </source>
</evidence>
<accession>A0A520KHZ8</accession>
<dbReference type="SUPFAM" id="SSF110993">
    <property type="entry name" value="eIF-2-alpha, C-terminal domain"/>
    <property type="match status" value="1"/>
</dbReference>
<dbReference type="EMBL" id="QNVI01000065">
    <property type="protein sequence ID" value="TDA37701.1"/>
    <property type="molecule type" value="Genomic_DNA"/>
</dbReference>
<dbReference type="PROSITE" id="PS50126">
    <property type="entry name" value="S1"/>
    <property type="match status" value="1"/>
</dbReference>
<reference evidence="11 13" key="2">
    <citation type="journal article" date="2019" name="Nat. Microbiol.">
        <title>Wide diversity of methane and short-chain alkane metabolisms in uncultured archaea.</title>
        <authorList>
            <person name="Borrel G."/>
            <person name="Adam P.S."/>
            <person name="McKay L.J."/>
            <person name="Chen L.X."/>
            <person name="Sierra-Garcia I.N."/>
            <person name="Sieber C.M."/>
            <person name="Letourneur Q."/>
            <person name="Ghozlane A."/>
            <person name="Andersen G.L."/>
            <person name="Li W.J."/>
            <person name="Hallam S.J."/>
            <person name="Muyzer G."/>
            <person name="de Oliveira V.M."/>
            <person name="Inskeep W.P."/>
            <person name="Banfield J.F."/>
            <person name="Gribaldo S."/>
        </authorList>
    </citation>
    <scope>NUCLEOTIDE SEQUENCE [LARGE SCALE GENOMIC DNA]</scope>
    <source>
        <strain evidence="11">Verst-YHS</strain>
    </source>
</reference>
<evidence type="ECO:0000259" key="10">
    <source>
        <dbReference type="PROSITE" id="PS50126"/>
    </source>
</evidence>
<dbReference type="GO" id="GO:0043022">
    <property type="term" value="F:ribosome binding"/>
    <property type="evidence" value="ECO:0007669"/>
    <property type="project" value="TreeGrafter"/>
</dbReference>
<evidence type="ECO:0000313" key="13">
    <source>
        <dbReference type="Proteomes" id="UP000316080"/>
    </source>
</evidence>
<keyword evidence="7" id="KW-0648">Protein biosynthesis</keyword>
<proteinExistence type="inferred from homology"/>
<keyword evidence="6" id="KW-0694">RNA-binding</keyword>
<dbReference type="SMART" id="SM00316">
    <property type="entry name" value="S1"/>
    <property type="match status" value="1"/>
</dbReference>
<dbReference type="Proteomes" id="UP000316080">
    <property type="component" value="Unassembled WGS sequence"/>
</dbReference>
<dbReference type="CDD" id="cd04452">
    <property type="entry name" value="S1_IF2_alpha"/>
    <property type="match status" value="1"/>
</dbReference>
<evidence type="ECO:0000256" key="8">
    <source>
        <dbReference type="ARBA" id="ARBA00030860"/>
    </source>
</evidence>
<dbReference type="InterPro" id="IPR012340">
    <property type="entry name" value="NA-bd_OB-fold"/>
</dbReference>
<dbReference type="InterPro" id="IPR011488">
    <property type="entry name" value="TIF_2_asu"/>
</dbReference>
<dbReference type="FunFam" id="2.40.50.140:FF:000015">
    <property type="entry name" value="Eukaryotic translation initiation factor 2 subunit alpha"/>
    <property type="match status" value="1"/>
</dbReference>
<dbReference type="Gene3D" id="3.30.70.1130">
    <property type="entry name" value="EIF_2_alpha"/>
    <property type="match status" value="1"/>
</dbReference>
<evidence type="ECO:0000256" key="1">
    <source>
        <dbReference type="ARBA" id="ARBA00003323"/>
    </source>
</evidence>
<comment type="subunit">
    <text evidence="3">Heterotrimer composed of an alpha, a beta and a gamma chain.</text>
</comment>
<dbReference type="InterPro" id="IPR024054">
    <property type="entry name" value="TIF2_asu_middle_sf"/>
</dbReference>
<dbReference type="NCBIfam" id="NF003064">
    <property type="entry name" value="PRK03987.1-4"/>
    <property type="match status" value="1"/>
</dbReference>
<evidence type="ECO:0000256" key="3">
    <source>
        <dbReference type="ARBA" id="ARBA00011243"/>
    </source>
</evidence>
<dbReference type="Proteomes" id="UP000317265">
    <property type="component" value="Unassembled WGS sequence"/>
</dbReference>
<gene>
    <name evidence="12" type="ORF">DSO09_06300</name>
    <name evidence="11" type="ORF">EF809_00815</name>
</gene>
<evidence type="ECO:0000256" key="5">
    <source>
        <dbReference type="ARBA" id="ARBA00022540"/>
    </source>
</evidence>
<evidence type="ECO:0000256" key="6">
    <source>
        <dbReference type="ARBA" id="ARBA00022884"/>
    </source>
</evidence>
<dbReference type="FunFam" id="3.30.70.1130:FF:000002">
    <property type="entry name" value="Translation initiation factor 2 subunit alpha"/>
    <property type="match status" value="1"/>
</dbReference>
<dbReference type="InterPro" id="IPR024055">
    <property type="entry name" value="TIF2_asu_C"/>
</dbReference>
<dbReference type="PANTHER" id="PTHR10602:SF0">
    <property type="entry name" value="EUKARYOTIC TRANSLATION INITIATION FACTOR 2 SUBUNIT 1"/>
    <property type="match status" value="1"/>
</dbReference>
<dbReference type="InterPro" id="IPR003029">
    <property type="entry name" value="S1_domain"/>
</dbReference>
<evidence type="ECO:0000313" key="11">
    <source>
        <dbReference type="EMBL" id="RZN57392.1"/>
    </source>
</evidence>
<dbReference type="SUPFAM" id="SSF116742">
    <property type="entry name" value="eIF2alpha middle domain-like"/>
    <property type="match status" value="1"/>
</dbReference>
<comment type="function">
    <text evidence="1">eIF-2 functions in the early steps of protein synthesis by forming a ternary complex with GTP and initiator tRNA.</text>
</comment>
<dbReference type="Gene3D" id="1.10.150.190">
    <property type="entry name" value="Translation initiation factor 2, subunit 1, domain 2"/>
    <property type="match status" value="1"/>
</dbReference>
<comment type="caution">
    <text evidence="11">The sequence shown here is derived from an EMBL/GenBank/DDBJ whole genome shotgun (WGS) entry which is preliminary data.</text>
</comment>
<evidence type="ECO:0000256" key="4">
    <source>
        <dbReference type="ARBA" id="ARBA00013678"/>
    </source>
</evidence>